<evidence type="ECO:0000256" key="1">
    <source>
        <dbReference type="SAM" id="MobiDB-lite"/>
    </source>
</evidence>
<keyword evidence="3" id="KW-1185">Reference proteome</keyword>
<gene>
    <name evidence="2" type="ORF">FHS12_003172</name>
</gene>
<reference evidence="2 3" key="1">
    <citation type="submission" date="2020-08" db="EMBL/GenBank/DDBJ databases">
        <title>Genomic Encyclopedia of Type Strains, Phase III (KMG-III): the genomes of soil and plant-associated and newly described type strains.</title>
        <authorList>
            <person name="Whitman W."/>
        </authorList>
    </citation>
    <scope>NUCLEOTIDE SEQUENCE [LARGE SCALE GENOMIC DNA]</scope>
    <source>
        <strain evidence="2 3">CECT 3302</strain>
    </source>
</reference>
<feature type="compositionally biased region" description="Basic and acidic residues" evidence="1">
    <location>
        <begin position="210"/>
        <end position="228"/>
    </location>
</feature>
<dbReference type="EMBL" id="JACHXG010000006">
    <property type="protein sequence ID" value="MBB3090220.1"/>
    <property type="molecule type" value="Genomic_DNA"/>
</dbReference>
<evidence type="ECO:0000313" key="2">
    <source>
        <dbReference type="EMBL" id="MBB3090220.1"/>
    </source>
</evidence>
<dbReference type="AlphaFoldDB" id="A0A7W5F9G7"/>
<name>A0A7W5F9G7_9ACTN</name>
<feature type="region of interest" description="Disordered" evidence="1">
    <location>
        <begin position="112"/>
        <end position="282"/>
    </location>
</feature>
<sequence length="282" mass="30138">MARRATLPPPRQHLPKHDSAAPHPGRRPDSQPNIFSTGPGVKDRGSGRRSRRPKAVLYSGVRREDRRTRVGGPAGRRRTLPAGMVSTSSTTGGQTIRQRTVLVSTRLRLAAPAARPAGQKRVSTSIRPVDAKWPEGPPSRPHDSTFRSIIPLHHTRAAAPIASQIFSRRTPESRTAKAAGEAGGRRPSFTPGPVEKTVELGSAAPPASEEPFRQGGVDKLDHESDRVGLDTPPPSGSGGSTSGAKEGLNQRARRSRPAGQKGVSTSGARRPRQARPPKPQDH</sequence>
<feature type="compositionally biased region" description="Polar residues" evidence="1">
    <location>
        <begin position="85"/>
        <end position="95"/>
    </location>
</feature>
<feature type="region of interest" description="Disordered" evidence="1">
    <location>
        <begin position="1"/>
        <end position="95"/>
    </location>
</feature>
<protein>
    <submittedName>
        <fullName evidence="2">Uncharacterized protein</fullName>
    </submittedName>
</protein>
<proteinExistence type="predicted"/>
<comment type="caution">
    <text evidence="2">The sequence shown here is derived from an EMBL/GenBank/DDBJ whole genome shotgun (WGS) entry which is preliminary data.</text>
</comment>
<evidence type="ECO:0000313" key="3">
    <source>
        <dbReference type="Proteomes" id="UP000577707"/>
    </source>
</evidence>
<organism evidence="2 3">
    <name type="scientific">Nocardioides albus</name>
    <dbReference type="NCBI Taxonomy" id="1841"/>
    <lineage>
        <taxon>Bacteria</taxon>
        <taxon>Bacillati</taxon>
        <taxon>Actinomycetota</taxon>
        <taxon>Actinomycetes</taxon>
        <taxon>Propionibacteriales</taxon>
        <taxon>Nocardioidaceae</taxon>
        <taxon>Nocardioides</taxon>
    </lineage>
</organism>
<accession>A0A7W5F9G7</accession>
<dbReference type="Proteomes" id="UP000577707">
    <property type="component" value="Unassembled WGS sequence"/>
</dbReference>